<dbReference type="SUPFAM" id="SSF49764">
    <property type="entry name" value="HSP20-like chaperones"/>
    <property type="match status" value="1"/>
</dbReference>
<evidence type="ECO:0000259" key="4">
    <source>
        <dbReference type="PROSITE" id="PS01031"/>
    </source>
</evidence>
<dbReference type="PROSITE" id="PS01031">
    <property type="entry name" value="SHSP"/>
    <property type="match status" value="1"/>
</dbReference>
<dbReference type="Proteomes" id="UP000297706">
    <property type="component" value="Unassembled WGS sequence"/>
</dbReference>
<sequence>MSDKKGNVPVTTSNKIETKKQWPSMHPLTDISKAFEEFWGQKWPSLWDRRHMPSVDNLFEFEGQRLPSLDVINRDSEIVIKAEVPGFDKKDISVSIADGILTIKGESSSESKEEKGDYYRREISSSSLARSVSLSGNVDESKVVANLKNGILEVTLPKTETSKPRKVEVQ</sequence>
<feature type="domain" description="SHSP" evidence="4">
    <location>
        <begin position="60"/>
        <end position="170"/>
    </location>
</feature>
<reference evidence="5 6" key="1">
    <citation type="submission" date="2018-02" db="EMBL/GenBank/DDBJ databases">
        <title>A novel lanthanide dependent methylotroph, Methylotenera sp. La3113.</title>
        <authorList>
            <person name="Lv H."/>
            <person name="Tani A."/>
        </authorList>
    </citation>
    <scope>NUCLEOTIDE SEQUENCE [LARGE SCALE GENOMIC DNA]</scope>
    <source>
        <strain evidence="5 6">La3113</strain>
    </source>
</reference>
<evidence type="ECO:0000256" key="1">
    <source>
        <dbReference type="PROSITE-ProRule" id="PRU00285"/>
    </source>
</evidence>
<dbReference type="Gene3D" id="2.60.40.790">
    <property type="match status" value="1"/>
</dbReference>
<dbReference type="AlphaFoldDB" id="A0A4Y9VUJ0"/>
<evidence type="ECO:0000256" key="2">
    <source>
        <dbReference type="RuleBase" id="RU003616"/>
    </source>
</evidence>
<comment type="caution">
    <text evidence="5">The sequence shown here is derived from an EMBL/GenBank/DDBJ whole genome shotgun (WGS) entry which is preliminary data.</text>
</comment>
<dbReference type="OrthoDB" id="9808910at2"/>
<dbReference type="InterPro" id="IPR031107">
    <property type="entry name" value="Small_HSP"/>
</dbReference>
<gene>
    <name evidence="5" type="ORF">C3Y98_01275</name>
</gene>
<protein>
    <submittedName>
        <fullName evidence="5">Heat-shock protein Hsp20</fullName>
    </submittedName>
</protein>
<dbReference type="PANTHER" id="PTHR11527">
    <property type="entry name" value="HEAT-SHOCK PROTEIN 20 FAMILY MEMBER"/>
    <property type="match status" value="1"/>
</dbReference>
<dbReference type="CDD" id="cd06464">
    <property type="entry name" value="ACD_sHsps-like"/>
    <property type="match status" value="1"/>
</dbReference>
<comment type="similarity">
    <text evidence="1 2">Belongs to the small heat shock protein (HSP20) family.</text>
</comment>
<dbReference type="InterPro" id="IPR002068">
    <property type="entry name" value="A-crystallin/Hsp20_dom"/>
</dbReference>
<feature type="region of interest" description="Disordered" evidence="3">
    <location>
        <begin position="1"/>
        <end position="21"/>
    </location>
</feature>
<accession>A0A4Y9VUJ0</accession>
<organism evidence="5 6">
    <name type="scientific">Methylotenera oryzisoli</name>
    <dbReference type="NCBI Taxonomy" id="2080758"/>
    <lineage>
        <taxon>Bacteria</taxon>
        <taxon>Pseudomonadati</taxon>
        <taxon>Pseudomonadota</taxon>
        <taxon>Betaproteobacteria</taxon>
        <taxon>Nitrosomonadales</taxon>
        <taxon>Methylophilaceae</taxon>
        <taxon>Methylotenera</taxon>
    </lineage>
</organism>
<dbReference type="Pfam" id="PF00011">
    <property type="entry name" value="HSP20"/>
    <property type="match status" value="1"/>
</dbReference>
<evidence type="ECO:0000313" key="6">
    <source>
        <dbReference type="Proteomes" id="UP000297706"/>
    </source>
</evidence>
<keyword evidence="6" id="KW-1185">Reference proteome</keyword>
<dbReference type="InterPro" id="IPR008978">
    <property type="entry name" value="HSP20-like_chaperone"/>
</dbReference>
<proteinExistence type="inferred from homology"/>
<dbReference type="EMBL" id="PQVH01000002">
    <property type="protein sequence ID" value="TFW73016.1"/>
    <property type="molecule type" value="Genomic_DNA"/>
</dbReference>
<evidence type="ECO:0000313" key="5">
    <source>
        <dbReference type="EMBL" id="TFW73016.1"/>
    </source>
</evidence>
<dbReference type="RefSeq" id="WP_135276324.1">
    <property type="nucleotide sequence ID" value="NZ_PQVH01000002.1"/>
</dbReference>
<name>A0A4Y9VUJ0_9PROT</name>
<evidence type="ECO:0000256" key="3">
    <source>
        <dbReference type="SAM" id="MobiDB-lite"/>
    </source>
</evidence>